<dbReference type="PRINTS" id="PR00182">
    <property type="entry name" value="ECOLNEIPORIN"/>
</dbReference>
<reference evidence="13 14" key="1">
    <citation type="submission" date="2021-03" db="EMBL/GenBank/DDBJ databases">
        <authorList>
            <person name="Peeters C."/>
        </authorList>
    </citation>
    <scope>NUCLEOTIDE SEQUENCE [LARGE SCALE GENOMIC DNA]</scope>
    <source>
        <strain evidence="13 14">LMG 26411</strain>
    </source>
</reference>
<sequence>MRVHQWAAALAASAPLLASAQSVTLYGVVDTGVEWVNNVGAAKNSLVRLPNLTATVPSRWGMRGTEALGGDLKAAFVLESGFAPDSGVANQGGRLFGRQAWVGLSGNWGQVSVGRQYTMLFWSNLEADMLGPNIYGSSSLDSYLPNARADNAIAYKGTFGGFTVGATYSFGRDTVNAGPSPSGTNCAGENPADARACREWSALLKYDAKAWGVAVSYDSQRGGPGAFGGLVRSSMKDDRLSINGYGVIGAAKIGAGVIRRDNDGSPTPRSDLWFGGVSYAVTPQFSVDGEIFCLRYHNSDNKAWLYAARGTYAFSKRTSAYLTAGYINNYGNLAVSVSGGATGSNPAPGGNQLGTMVGVKHIF</sequence>
<comment type="subunit">
    <text evidence="2">Homotrimer.</text>
</comment>
<evidence type="ECO:0000256" key="10">
    <source>
        <dbReference type="ARBA" id="ARBA00023237"/>
    </source>
</evidence>
<keyword evidence="14" id="KW-1185">Reference proteome</keyword>
<comment type="subcellular location">
    <subcellularLocation>
        <location evidence="1">Cell outer membrane</location>
        <topology evidence="1">Multi-pass membrane protein</topology>
    </subcellularLocation>
</comment>
<evidence type="ECO:0000256" key="2">
    <source>
        <dbReference type="ARBA" id="ARBA00011233"/>
    </source>
</evidence>
<dbReference type="PANTHER" id="PTHR34501">
    <property type="entry name" value="PROTEIN YDDL-RELATED"/>
    <property type="match status" value="1"/>
</dbReference>
<keyword evidence="9" id="KW-0472">Membrane</keyword>
<name>A0ABM8TCG5_9BURK</name>
<keyword evidence="7" id="KW-0406">Ion transport</keyword>
<keyword evidence="10" id="KW-0998">Cell outer membrane</keyword>
<dbReference type="RefSeq" id="WP_211952184.1">
    <property type="nucleotide sequence ID" value="NZ_CAJPVI010000004.1"/>
</dbReference>
<protein>
    <recommendedName>
        <fullName evidence="12">Porin domain-containing protein</fullName>
    </recommendedName>
</protein>
<keyword evidence="8" id="KW-0626">Porin</keyword>
<evidence type="ECO:0000256" key="3">
    <source>
        <dbReference type="ARBA" id="ARBA00022448"/>
    </source>
</evidence>
<dbReference type="Gene3D" id="2.40.160.10">
    <property type="entry name" value="Porin"/>
    <property type="match status" value="1"/>
</dbReference>
<evidence type="ECO:0000313" key="14">
    <source>
        <dbReference type="Proteomes" id="UP000672657"/>
    </source>
</evidence>
<comment type="caution">
    <text evidence="13">The sequence shown here is derived from an EMBL/GenBank/DDBJ whole genome shotgun (WGS) entry which is preliminary data.</text>
</comment>
<feature type="signal peptide" evidence="11">
    <location>
        <begin position="1"/>
        <end position="20"/>
    </location>
</feature>
<accession>A0ABM8TCG5</accession>
<evidence type="ECO:0000256" key="6">
    <source>
        <dbReference type="ARBA" id="ARBA00022729"/>
    </source>
</evidence>
<dbReference type="InterPro" id="IPR023614">
    <property type="entry name" value="Porin_dom_sf"/>
</dbReference>
<dbReference type="Proteomes" id="UP000672657">
    <property type="component" value="Unassembled WGS sequence"/>
</dbReference>
<evidence type="ECO:0000313" key="13">
    <source>
        <dbReference type="EMBL" id="CAG2134495.1"/>
    </source>
</evidence>
<proteinExistence type="predicted"/>
<keyword evidence="3" id="KW-0813">Transport</keyword>
<dbReference type="EMBL" id="CAJPVI010000004">
    <property type="protein sequence ID" value="CAG2134495.1"/>
    <property type="molecule type" value="Genomic_DNA"/>
</dbReference>
<dbReference type="PANTHER" id="PTHR34501:SF9">
    <property type="entry name" value="MAJOR OUTER MEMBRANE PROTEIN P.IA"/>
    <property type="match status" value="1"/>
</dbReference>
<keyword evidence="6 11" id="KW-0732">Signal</keyword>
<feature type="domain" description="Porin" evidence="12">
    <location>
        <begin position="7"/>
        <end position="330"/>
    </location>
</feature>
<evidence type="ECO:0000256" key="9">
    <source>
        <dbReference type="ARBA" id="ARBA00023136"/>
    </source>
</evidence>
<evidence type="ECO:0000259" key="12">
    <source>
        <dbReference type="Pfam" id="PF13609"/>
    </source>
</evidence>
<gene>
    <name evidence="13" type="ORF">LMG26411_00977</name>
</gene>
<dbReference type="InterPro" id="IPR033900">
    <property type="entry name" value="Gram_neg_porin_domain"/>
</dbReference>
<dbReference type="InterPro" id="IPR001702">
    <property type="entry name" value="Porin_Gram-ve"/>
</dbReference>
<dbReference type="Pfam" id="PF13609">
    <property type="entry name" value="Porin_4"/>
    <property type="match status" value="1"/>
</dbReference>
<dbReference type="CDD" id="cd00342">
    <property type="entry name" value="gram_neg_porins"/>
    <property type="match status" value="1"/>
</dbReference>
<dbReference type="SUPFAM" id="SSF56935">
    <property type="entry name" value="Porins"/>
    <property type="match status" value="1"/>
</dbReference>
<evidence type="ECO:0000256" key="8">
    <source>
        <dbReference type="ARBA" id="ARBA00023114"/>
    </source>
</evidence>
<feature type="chain" id="PRO_5046886359" description="Porin domain-containing protein" evidence="11">
    <location>
        <begin position="21"/>
        <end position="363"/>
    </location>
</feature>
<evidence type="ECO:0000256" key="1">
    <source>
        <dbReference type="ARBA" id="ARBA00004571"/>
    </source>
</evidence>
<evidence type="ECO:0000256" key="4">
    <source>
        <dbReference type="ARBA" id="ARBA00022452"/>
    </source>
</evidence>
<keyword evidence="5" id="KW-0812">Transmembrane</keyword>
<evidence type="ECO:0000256" key="11">
    <source>
        <dbReference type="SAM" id="SignalP"/>
    </source>
</evidence>
<keyword evidence="4" id="KW-1134">Transmembrane beta strand</keyword>
<dbReference type="InterPro" id="IPR050298">
    <property type="entry name" value="Gram-neg_bact_OMP"/>
</dbReference>
<evidence type="ECO:0000256" key="5">
    <source>
        <dbReference type="ARBA" id="ARBA00022692"/>
    </source>
</evidence>
<evidence type="ECO:0000256" key="7">
    <source>
        <dbReference type="ARBA" id="ARBA00023065"/>
    </source>
</evidence>
<organism evidence="13 14">
    <name type="scientific">Cupriavidus numazuensis</name>
    <dbReference type="NCBI Taxonomy" id="221992"/>
    <lineage>
        <taxon>Bacteria</taxon>
        <taxon>Pseudomonadati</taxon>
        <taxon>Pseudomonadota</taxon>
        <taxon>Betaproteobacteria</taxon>
        <taxon>Burkholderiales</taxon>
        <taxon>Burkholderiaceae</taxon>
        <taxon>Cupriavidus</taxon>
    </lineage>
</organism>